<keyword evidence="1 3" id="KW-0853">WD repeat</keyword>
<gene>
    <name evidence="4" type="ORF">F2Q69_00050758</name>
</gene>
<sequence length="364" mass="40970">IFRWDIHLKRLRVLLTKKQHEETGREHLSSEGFRVLVKHRHSVVSVALSDDDSRGFSASKDGTILHWDVSSGEMEIYKSPSDDTLKYHGMKVREPRSKKHSRATLALAASSDGRYLATGGVDRHVHIWDVWTREQVQAFPGHRNTVSCLCFRHGSTNLYSGSFDWSVKAWNVEDKTFVQDSFGHQDDVLAIDALRKERAISVGRDRAMQLHKSCCFISDTEYLSGSDNGTVALWGMLKKKPIFLLKNEHSVAADGITINENGDHDKVEYNNSCTASSWVSSVAVCRGSDLAASGASNGFVHLRAVEASALRPLFKLPLVRLPDLHLKRLRVLLTKAPIRVLLSLSLSLHQNNTITVCYRDHHYY</sequence>
<name>A0A8S9PQS0_BRACR</name>
<dbReference type="Gene3D" id="2.130.10.10">
    <property type="entry name" value="YVTN repeat-like/Quinoprotein amine dehydrogenase"/>
    <property type="match status" value="1"/>
</dbReference>
<keyword evidence="2" id="KW-0677">Repeat</keyword>
<dbReference type="PROSITE" id="PS50082">
    <property type="entry name" value="WD_REPEATS_2"/>
    <property type="match status" value="3"/>
</dbReference>
<evidence type="ECO:0008006" key="6">
    <source>
        <dbReference type="Google" id="ProtNLM"/>
    </source>
</evidence>
<evidence type="ECO:0000256" key="2">
    <source>
        <dbReference type="ARBA" id="ARBA00022737"/>
    </source>
</evidence>
<feature type="repeat" description="WD" evidence="3">
    <location>
        <begin position="139"/>
        <end position="180"/>
    </location>
</feature>
<evidence type="ECO:0000313" key="5">
    <source>
        <dbReference type="Proteomes" id="UP000712600"/>
    </source>
</evidence>
<comment type="caution">
    <text evidence="4">The sequence shown here is derived from an EMBL/GenBank/DDBJ whole genome shotgun (WGS) entry which is preliminary data.</text>
</comment>
<dbReference type="SUPFAM" id="SSF50978">
    <property type="entry name" value="WD40 repeat-like"/>
    <property type="match status" value="1"/>
</dbReference>
<feature type="repeat" description="WD" evidence="3">
    <location>
        <begin position="36"/>
        <end position="77"/>
    </location>
</feature>
<dbReference type="Pfam" id="PF00400">
    <property type="entry name" value="WD40"/>
    <property type="match status" value="4"/>
</dbReference>
<dbReference type="PANTHER" id="PTHR19865">
    <property type="entry name" value="U3 SMALL NUCLEOLAR RNA INTERACTING PROTEIN 2"/>
    <property type="match status" value="1"/>
</dbReference>
<accession>A0A8S9PQS0</accession>
<dbReference type="InterPro" id="IPR019775">
    <property type="entry name" value="WD40_repeat_CS"/>
</dbReference>
<protein>
    <recommendedName>
        <fullName evidence="6">Anaphase-promoting complex subunit 4 WD40 domain-containing protein</fullName>
    </recommendedName>
</protein>
<dbReference type="PROSITE" id="PS50294">
    <property type="entry name" value="WD_REPEATS_REGION"/>
    <property type="match status" value="3"/>
</dbReference>
<dbReference type="PROSITE" id="PS00678">
    <property type="entry name" value="WD_REPEATS_1"/>
    <property type="match status" value="2"/>
</dbReference>
<dbReference type="PANTHER" id="PTHR19865:SF8">
    <property type="entry name" value="(RAPE) HYPOTHETICAL PROTEIN"/>
    <property type="match status" value="1"/>
</dbReference>
<dbReference type="InterPro" id="IPR036322">
    <property type="entry name" value="WD40_repeat_dom_sf"/>
</dbReference>
<dbReference type="SMART" id="SM00320">
    <property type="entry name" value="WD40"/>
    <property type="match status" value="5"/>
</dbReference>
<dbReference type="Proteomes" id="UP000712600">
    <property type="component" value="Unassembled WGS sequence"/>
</dbReference>
<dbReference type="InterPro" id="IPR039241">
    <property type="entry name" value="Rrp9-like"/>
</dbReference>
<dbReference type="GO" id="GO:0032040">
    <property type="term" value="C:small-subunit processome"/>
    <property type="evidence" value="ECO:0007669"/>
    <property type="project" value="TreeGrafter"/>
</dbReference>
<reference evidence="4" key="1">
    <citation type="submission" date="2019-12" db="EMBL/GenBank/DDBJ databases">
        <title>Genome sequencing and annotation of Brassica cretica.</title>
        <authorList>
            <person name="Studholme D.J."/>
            <person name="Sarris P."/>
        </authorList>
    </citation>
    <scope>NUCLEOTIDE SEQUENCE</scope>
    <source>
        <strain evidence="4">PFS-109/04</strain>
        <tissue evidence="4">Leaf</tissue>
    </source>
</reference>
<proteinExistence type="predicted"/>
<evidence type="ECO:0000256" key="3">
    <source>
        <dbReference type="PROSITE-ProRule" id="PRU00221"/>
    </source>
</evidence>
<dbReference type="InterPro" id="IPR015943">
    <property type="entry name" value="WD40/YVTN_repeat-like_dom_sf"/>
</dbReference>
<dbReference type="GO" id="GO:0034511">
    <property type="term" value="F:U3 snoRNA binding"/>
    <property type="evidence" value="ECO:0007669"/>
    <property type="project" value="InterPro"/>
</dbReference>
<organism evidence="4 5">
    <name type="scientific">Brassica cretica</name>
    <name type="common">Mustard</name>
    <dbReference type="NCBI Taxonomy" id="69181"/>
    <lineage>
        <taxon>Eukaryota</taxon>
        <taxon>Viridiplantae</taxon>
        <taxon>Streptophyta</taxon>
        <taxon>Embryophyta</taxon>
        <taxon>Tracheophyta</taxon>
        <taxon>Spermatophyta</taxon>
        <taxon>Magnoliopsida</taxon>
        <taxon>eudicotyledons</taxon>
        <taxon>Gunneridae</taxon>
        <taxon>Pentapetalae</taxon>
        <taxon>rosids</taxon>
        <taxon>malvids</taxon>
        <taxon>Brassicales</taxon>
        <taxon>Brassicaceae</taxon>
        <taxon>Brassiceae</taxon>
        <taxon>Brassica</taxon>
    </lineage>
</organism>
<feature type="repeat" description="WD" evidence="3">
    <location>
        <begin position="97"/>
        <end position="138"/>
    </location>
</feature>
<evidence type="ECO:0000256" key="1">
    <source>
        <dbReference type="ARBA" id="ARBA00022574"/>
    </source>
</evidence>
<dbReference type="EMBL" id="QGKX02001347">
    <property type="protein sequence ID" value="KAF3525057.1"/>
    <property type="molecule type" value="Genomic_DNA"/>
</dbReference>
<feature type="non-terminal residue" evidence="4">
    <location>
        <position position="1"/>
    </location>
</feature>
<dbReference type="InterPro" id="IPR001680">
    <property type="entry name" value="WD40_rpt"/>
</dbReference>
<evidence type="ECO:0000313" key="4">
    <source>
        <dbReference type="EMBL" id="KAF3525057.1"/>
    </source>
</evidence>
<dbReference type="AlphaFoldDB" id="A0A8S9PQS0"/>